<keyword evidence="3" id="KW-1185">Reference proteome</keyword>
<sequence>MSHSQEETKMQMTYDAFLDSICHRGGFESAERAESVAQAVLCVLGEVLVDTDREALAEELPEALRAALCTRKPNRDYNLEMFYQRVGQEERLNGGLARETAQVVGRVLSRSVSPEVAKRIRRRLPEEYEELFVNPHEGAAAPERPLEHTAKANERTLARGKPGSEKPVSESKPVEGQPDSIAAQENPYGETKIATGHESTDEDEQTLAGGKPGSDRPLSDTHEE</sequence>
<gene>
    <name evidence="2" type="ORF">FIV42_06845</name>
</gene>
<organism evidence="2 3">
    <name type="scientific">Persicimonas caeni</name>
    <dbReference type="NCBI Taxonomy" id="2292766"/>
    <lineage>
        <taxon>Bacteria</taxon>
        <taxon>Deltaproteobacteria</taxon>
        <taxon>Bradymonadales</taxon>
        <taxon>Bradymonadaceae</taxon>
        <taxon>Persicimonas</taxon>
    </lineage>
</organism>
<dbReference type="AlphaFoldDB" id="A0A4Y6PQS1"/>
<evidence type="ECO:0000313" key="2">
    <source>
        <dbReference type="EMBL" id="QDG50459.1"/>
    </source>
</evidence>
<evidence type="ECO:0000256" key="1">
    <source>
        <dbReference type="SAM" id="MobiDB-lite"/>
    </source>
</evidence>
<dbReference type="EMBL" id="CP041186">
    <property type="protein sequence ID" value="QDG50459.1"/>
    <property type="molecule type" value="Genomic_DNA"/>
</dbReference>
<dbReference type="InterPro" id="IPR038282">
    <property type="entry name" value="DUF2267_sf"/>
</dbReference>
<evidence type="ECO:0000313" key="3">
    <source>
        <dbReference type="Proteomes" id="UP000315995"/>
    </source>
</evidence>
<reference evidence="2 3" key="1">
    <citation type="submission" date="2019-06" db="EMBL/GenBank/DDBJ databases">
        <title>Persicimonas caeni gen. nov., sp. nov., a predatory bacterium isolated from solar saltern.</title>
        <authorList>
            <person name="Wang S."/>
        </authorList>
    </citation>
    <scope>NUCLEOTIDE SEQUENCE [LARGE SCALE GENOMIC DNA]</scope>
    <source>
        <strain evidence="2 3">YN101</strain>
    </source>
</reference>
<accession>A0A5B8Y1B5</accession>
<proteinExistence type="predicted"/>
<dbReference type="InterPro" id="IPR018727">
    <property type="entry name" value="DUF2267"/>
</dbReference>
<dbReference type="Proteomes" id="UP000315995">
    <property type="component" value="Chromosome"/>
</dbReference>
<feature type="compositionally biased region" description="Basic and acidic residues" evidence="1">
    <location>
        <begin position="153"/>
        <end position="173"/>
    </location>
</feature>
<protein>
    <submittedName>
        <fullName evidence="2">DUF2267 domain-containing protein</fullName>
    </submittedName>
</protein>
<accession>A0A4Y6PQS1</accession>
<feature type="compositionally biased region" description="Basic and acidic residues" evidence="1">
    <location>
        <begin position="213"/>
        <end position="224"/>
    </location>
</feature>
<dbReference type="Gene3D" id="1.10.490.110">
    <property type="entry name" value="Uncharacterized conserved protein DUF2267"/>
    <property type="match status" value="1"/>
</dbReference>
<dbReference type="Pfam" id="PF10025">
    <property type="entry name" value="DUF2267"/>
    <property type="match status" value="1"/>
</dbReference>
<feature type="region of interest" description="Disordered" evidence="1">
    <location>
        <begin position="153"/>
        <end position="224"/>
    </location>
</feature>
<name>A0A4Y6PQS1_PERCE</name>